<reference evidence="15" key="1">
    <citation type="submission" date="2020-03" db="EMBL/GenBank/DDBJ databases">
        <authorList>
            <person name="Guo F."/>
        </authorList>
    </citation>
    <scope>NUCLEOTIDE SEQUENCE</scope>
    <source>
        <strain evidence="15">JCM 30134</strain>
    </source>
</reference>
<evidence type="ECO:0000256" key="9">
    <source>
        <dbReference type="ARBA" id="ARBA00023139"/>
    </source>
</evidence>
<dbReference type="GO" id="GO:0044874">
    <property type="term" value="P:lipoprotein localization to outer membrane"/>
    <property type="evidence" value="ECO:0007669"/>
    <property type="project" value="UniProtKB-UniRule"/>
</dbReference>
<evidence type="ECO:0000313" key="16">
    <source>
        <dbReference type="Proteomes" id="UP000787472"/>
    </source>
</evidence>
<evidence type="ECO:0000256" key="14">
    <source>
        <dbReference type="SAM" id="SignalP"/>
    </source>
</evidence>
<proteinExistence type="inferred from homology"/>
<dbReference type="Proteomes" id="UP000787472">
    <property type="component" value="Unassembled WGS sequence"/>
</dbReference>
<evidence type="ECO:0000313" key="15">
    <source>
        <dbReference type="EMBL" id="NHO65010.1"/>
    </source>
</evidence>
<comment type="caution">
    <text evidence="15">The sequence shown here is derived from an EMBL/GenBank/DDBJ whole genome shotgun (WGS) entry which is preliminary data.</text>
</comment>
<keyword evidence="8 13" id="KW-0472">Membrane</keyword>
<dbReference type="SUPFAM" id="SSF89392">
    <property type="entry name" value="Prokaryotic lipoproteins and lipoprotein localization factors"/>
    <property type="match status" value="1"/>
</dbReference>
<dbReference type="PROSITE" id="PS51257">
    <property type="entry name" value="PROKAR_LIPOPROTEIN"/>
    <property type="match status" value="1"/>
</dbReference>
<dbReference type="AlphaFoldDB" id="A0A9E5JUW2"/>
<evidence type="ECO:0000256" key="6">
    <source>
        <dbReference type="ARBA" id="ARBA00022729"/>
    </source>
</evidence>
<evidence type="ECO:0000256" key="10">
    <source>
        <dbReference type="ARBA" id="ARBA00023186"/>
    </source>
</evidence>
<dbReference type="GO" id="GO:0009279">
    <property type="term" value="C:cell outer membrane"/>
    <property type="evidence" value="ECO:0007669"/>
    <property type="project" value="UniProtKB-SubCell"/>
</dbReference>
<keyword evidence="7 13" id="KW-0653">Protein transport</keyword>
<gene>
    <name evidence="13 15" type="primary">lolB</name>
    <name evidence="15" type="ORF">G8770_05585</name>
</gene>
<feature type="chain" id="PRO_5039551098" description="Outer-membrane lipoprotein LolB" evidence="14">
    <location>
        <begin position="36"/>
        <end position="231"/>
    </location>
</feature>
<feature type="signal peptide" evidence="14">
    <location>
        <begin position="1"/>
        <end position="35"/>
    </location>
</feature>
<name>A0A9E5JUW2_9GAMM</name>
<dbReference type="CDD" id="cd16326">
    <property type="entry name" value="LolB"/>
    <property type="match status" value="1"/>
</dbReference>
<keyword evidence="5 13" id="KW-0813">Transport</keyword>
<evidence type="ECO:0000256" key="11">
    <source>
        <dbReference type="ARBA" id="ARBA00023237"/>
    </source>
</evidence>
<comment type="function">
    <text evidence="13">Plays a critical role in the incorporation of lipoproteins in the outer membrane after they are released by the LolA protein.</text>
</comment>
<sequence>MTQTPTRFFAYCLSSVPAIRLPSAATILLLLTACAGQQMPDSAQQTPPLPAAPSALTQWDDYRTVLGNIAHWQVQGKLGIRVPDHSGSVYFNWKQLPEQFAILLNGPLGQGSTWVRGTDNQVSLEQAGQEARFAATAEQLMYNTLGWWLPVSELNYWVKGIPAPNQPVNQSIHYEDGTLQTLQQNGWDISYPRYQQIDGWQLPGKVVARHRLADQDSDIKLTFIINQWQLH</sequence>
<dbReference type="GO" id="GO:0015031">
    <property type="term" value="P:protein transport"/>
    <property type="evidence" value="ECO:0007669"/>
    <property type="project" value="UniProtKB-KW"/>
</dbReference>
<keyword evidence="9 13" id="KW-0564">Palmitate</keyword>
<comment type="subunit">
    <text evidence="3 13">Monomer.</text>
</comment>
<evidence type="ECO:0000256" key="1">
    <source>
        <dbReference type="ARBA" id="ARBA00004459"/>
    </source>
</evidence>
<dbReference type="Gene3D" id="2.50.20.10">
    <property type="entry name" value="Lipoprotein localisation LolA/LolB/LppX"/>
    <property type="match status" value="1"/>
</dbReference>
<dbReference type="EMBL" id="JAAONZ010000003">
    <property type="protein sequence ID" value="NHO65010.1"/>
    <property type="molecule type" value="Genomic_DNA"/>
</dbReference>
<keyword evidence="6 13" id="KW-0732">Signal</keyword>
<dbReference type="HAMAP" id="MF_00233">
    <property type="entry name" value="LolB"/>
    <property type="match status" value="1"/>
</dbReference>
<organism evidence="15 16">
    <name type="scientific">Pseudomaricurvus hydrocarbonicus</name>
    <dbReference type="NCBI Taxonomy" id="1470433"/>
    <lineage>
        <taxon>Bacteria</taxon>
        <taxon>Pseudomonadati</taxon>
        <taxon>Pseudomonadota</taxon>
        <taxon>Gammaproteobacteria</taxon>
        <taxon>Cellvibrionales</taxon>
        <taxon>Cellvibrionaceae</taxon>
        <taxon>Pseudomaricurvus</taxon>
    </lineage>
</organism>
<keyword evidence="16" id="KW-1185">Reference proteome</keyword>
<evidence type="ECO:0000256" key="3">
    <source>
        <dbReference type="ARBA" id="ARBA00011245"/>
    </source>
</evidence>
<comment type="similarity">
    <text evidence="2 13">Belongs to the LolB family.</text>
</comment>
<evidence type="ECO:0000256" key="4">
    <source>
        <dbReference type="ARBA" id="ARBA00016202"/>
    </source>
</evidence>
<evidence type="ECO:0000256" key="13">
    <source>
        <dbReference type="HAMAP-Rule" id="MF_00233"/>
    </source>
</evidence>
<dbReference type="RefSeq" id="WP_167182954.1">
    <property type="nucleotide sequence ID" value="NZ_JAAONZ010000003.1"/>
</dbReference>
<accession>A0A9E5JUW2</accession>
<evidence type="ECO:0000256" key="7">
    <source>
        <dbReference type="ARBA" id="ARBA00022927"/>
    </source>
</evidence>
<keyword evidence="12 13" id="KW-0449">Lipoprotein</keyword>
<evidence type="ECO:0000256" key="2">
    <source>
        <dbReference type="ARBA" id="ARBA00009696"/>
    </source>
</evidence>
<protein>
    <recommendedName>
        <fullName evidence="4 13">Outer-membrane lipoprotein LolB</fullName>
    </recommendedName>
</protein>
<dbReference type="NCBIfam" id="TIGR00548">
    <property type="entry name" value="lolB"/>
    <property type="match status" value="1"/>
</dbReference>
<evidence type="ECO:0000256" key="12">
    <source>
        <dbReference type="ARBA" id="ARBA00023288"/>
    </source>
</evidence>
<dbReference type="InterPro" id="IPR029046">
    <property type="entry name" value="LolA/LolB/LppX"/>
</dbReference>
<evidence type="ECO:0000256" key="5">
    <source>
        <dbReference type="ARBA" id="ARBA00022448"/>
    </source>
</evidence>
<evidence type="ECO:0000256" key="8">
    <source>
        <dbReference type="ARBA" id="ARBA00023136"/>
    </source>
</evidence>
<keyword evidence="11 13" id="KW-0998">Cell outer membrane</keyword>
<comment type="subcellular location">
    <subcellularLocation>
        <location evidence="1 13">Cell outer membrane</location>
        <topology evidence="1 13">Lipid-anchor</topology>
    </subcellularLocation>
</comment>
<dbReference type="InterPro" id="IPR004565">
    <property type="entry name" value="OM_lipoprot_LolB"/>
</dbReference>
<dbReference type="Pfam" id="PF03550">
    <property type="entry name" value="LolB"/>
    <property type="match status" value="1"/>
</dbReference>
<keyword evidence="10 13" id="KW-0143">Chaperone</keyword>